<sequence length="173" mass="17607">MAIGVAGSLTFSVGAHGATFPAADLHLSAGANGDLSGFFGNSGLSAGDFTDTYTFVLDFPGIGNASVITTTTLAQGPTDLDILSLRFNDIVATPVAVGTNEYAFTQGVQIVPGATNRIVIQGMSRGNGSYAGTLTVRSSAAPEPTTWAMMLIGFGAVGLLVRRSQQRNALSCG</sequence>
<accession>A0A437LXW6</accession>
<feature type="domain" description="Ice-binding protein C-terminal" evidence="1">
    <location>
        <begin position="140"/>
        <end position="163"/>
    </location>
</feature>
<gene>
    <name evidence="2" type="ORF">EOD43_17835</name>
</gene>
<dbReference type="Pfam" id="PF07589">
    <property type="entry name" value="PEP-CTERM"/>
    <property type="match status" value="1"/>
</dbReference>
<dbReference type="EMBL" id="SACN01000003">
    <property type="protein sequence ID" value="RVT90166.1"/>
    <property type="molecule type" value="Genomic_DNA"/>
</dbReference>
<evidence type="ECO:0000313" key="2">
    <source>
        <dbReference type="EMBL" id="RVT90166.1"/>
    </source>
</evidence>
<evidence type="ECO:0000259" key="1">
    <source>
        <dbReference type="Pfam" id="PF07589"/>
    </source>
</evidence>
<dbReference type="Proteomes" id="UP000282971">
    <property type="component" value="Unassembled WGS sequence"/>
</dbReference>
<dbReference type="AlphaFoldDB" id="A0A437LXW6"/>
<keyword evidence="3" id="KW-1185">Reference proteome</keyword>
<dbReference type="NCBIfam" id="NF035944">
    <property type="entry name" value="PEPxxWA-CTERM"/>
    <property type="match status" value="1"/>
</dbReference>
<name>A0A437LXW6_9SPHN</name>
<proteinExistence type="predicted"/>
<reference evidence="2 3" key="1">
    <citation type="submission" date="2019-01" db="EMBL/GenBank/DDBJ databases">
        <authorList>
            <person name="Chen W.-M."/>
        </authorList>
    </citation>
    <scope>NUCLEOTIDE SEQUENCE [LARGE SCALE GENOMIC DNA]</scope>
    <source>
        <strain evidence="2 3">CCP-7</strain>
    </source>
</reference>
<dbReference type="OrthoDB" id="121983at2"/>
<dbReference type="NCBIfam" id="TIGR02595">
    <property type="entry name" value="PEP_CTERM"/>
    <property type="match status" value="1"/>
</dbReference>
<comment type="caution">
    <text evidence="2">The sequence shown here is derived from an EMBL/GenBank/DDBJ whole genome shotgun (WGS) entry which is preliminary data.</text>
</comment>
<dbReference type="InterPro" id="IPR013424">
    <property type="entry name" value="Ice-binding_C"/>
</dbReference>
<dbReference type="RefSeq" id="WP_127745418.1">
    <property type="nucleotide sequence ID" value="NZ_SACN01000003.1"/>
</dbReference>
<dbReference type="NCBIfam" id="NF038126">
    <property type="entry name" value="PEP_CTERM_FxDxF"/>
    <property type="match status" value="1"/>
</dbReference>
<protein>
    <submittedName>
        <fullName evidence="2">PEP-CTERM sorting domain-containing protein</fullName>
    </submittedName>
</protein>
<evidence type="ECO:0000313" key="3">
    <source>
        <dbReference type="Proteomes" id="UP000282971"/>
    </source>
</evidence>
<organism evidence="2 3">
    <name type="scientific">Sphingomonas crocodyli</name>
    <dbReference type="NCBI Taxonomy" id="1979270"/>
    <lineage>
        <taxon>Bacteria</taxon>
        <taxon>Pseudomonadati</taxon>
        <taxon>Pseudomonadota</taxon>
        <taxon>Alphaproteobacteria</taxon>
        <taxon>Sphingomonadales</taxon>
        <taxon>Sphingomonadaceae</taxon>
        <taxon>Sphingomonas</taxon>
    </lineage>
</organism>